<evidence type="ECO:0000313" key="2">
    <source>
        <dbReference type="Proteomes" id="UP000198211"/>
    </source>
</evidence>
<keyword evidence="2" id="KW-1185">Reference proteome</keyword>
<gene>
    <name evidence="1" type="ORF">PHMEG_00036952</name>
</gene>
<dbReference type="AlphaFoldDB" id="A0A225UM26"/>
<dbReference type="Proteomes" id="UP000198211">
    <property type="component" value="Unassembled WGS sequence"/>
</dbReference>
<evidence type="ECO:0000313" key="1">
    <source>
        <dbReference type="EMBL" id="OWY93596.1"/>
    </source>
</evidence>
<dbReference type="OrthoDB" id="118105at2759"/>
<reference evidence="2" key="1">
    <citation type="submission" date="2017-03" db="EMBL/GenBank/DDBJ databases">
        <title>Phytopthora megakarya and P. palmivora, two closely related causual agents of cacao black pod achieved similar genome size and gene model numbers by different mechanisms.</title>
        <authorList>
            <person name="Ali S."/>
            <person name="Shao J."/>
            <person name="Larry D.J."/>
            <person name="Kronmiller B."/>
            <person name="Shen D."/>
            <person name="Strem M.D."/>
            <person name="Melnick R.L."/>
            <person name="Guiltinan M.J."/>
            <person name="Tyler B.M."/>
            <person name="Meinhardt L.W."/>
            <person name="Bailey B.A."/>
        </authorList>
    </citation>
    <scope>NUCLEOTIDE SEQUENCE [LARGE SCALE GENOMIC DNA]</scope>
    <source>
        <strain evidence="2">zdho120</strain>
    </source>
</reference>
<dbReference type="EMBL" id="NBNE01015793">
    <property type="protein sequence ID" value="OWY93596.1"/>
    <property type="molecule type" value="Genomic_DNA"/>
</dbReference>
<accession>A0A225UM26</accession>
<sequence length="114" mass="12950">MGVDQKVVERRKLWDKTPVHYLAAEPVMADTSINRNITKVGPTSVTCSQLWIDGVDVHDQLHLQFYLIYTSNHVRKYLKALLWCSGINKILDNAGSGLPLCLEHRLKEGDSYDP</sequence>
<name>A0A225UM26_9STRA</name>
<protein>
    <submittedName>
        <fullName evidence="1">Uncharacterized protein</fullName>
    </submittedName>
</protein>
<proteinExistence type="predicted"/>
<comment type="caution">
    <text evidence="1">The sequence shown here is derived from an EMBL/GenBank/DDBJ whole genome shotgun (WGS) entry which is preliminary data.</text>
</comment>
<organism evidence="1 2">
    <name type="scientific">Phytophthora megakarya</name>
    <dbReference type="NCBI Taxonomy" id="4795"/>
    <lineage>
        <taxon>Eukaryota</taxon>
        <taxon>Sar</taxon>
        <taxon>Stramenopiles</taxon>
        <taxon>Oomycota</taxon>
        <taxon>Peronosporomycetes</taxon>
        <taxon>Peronosporales</taxon>
        <taxon>Peronosporaceae</taxon>
        <taxon>Phytophthora</taxon>
    </lineage>
</organism>